<accession>A0A803LGA1</accession>
<dbReference type="EnsemblPlants" id="AUR62012998-RA">
    <property type="protein sequence ID" value="AUR62012998-RA:cds"/>
    <property type="gene ID" value="AUR62012998"/>
</dbReference>
<dbReference type="AlphaFoldDB" id="A0A803LGA1"/>
<reference evidence="2" key="2">
    <citation type="submission" date="2021-03" db="UniProtKB">
        <authorList>
            <consortium name="EnsemblPlants"/>
        </authorList>
    </citation>
    <scope>IDENTIFICATION</scope>
</reference>
<evidence type="ECO:0000256" key="1">
    <source>
        <dbReference type="SAM" id="MobiDB-lite"/>
    </source>
</evidence>
<proteinExistence type="predicted"/>
<evidence type="ECO:0000313" key="3">
    <source>
        <dbReference type="Proteomes" id="UP000596660"/>
    </source>
</evidence>
<protein>
    <submittedName>
        <fullName evidence="2">Uncharacterized protein</fullName>
    </submittedName>
</protein>
<name>A0A803LGA1_CHEQI</name>
<organism evidence="2 3">
    <name type="scientific">Chenopodium quinoa</name>
    <name type="common">Quinoa</name>
    <dbReference type="NCBI Taxonomy" id="63459"/>
    <lineage>
        <taxon>Eukaryota</taxon>
        <taxon>Viridiplantae</taxon>
        <taxon>Streptophyta</taxon>
        <taxon>Embryophyta</taxon>
        <taxon>Tracheophyta</taxon>
        <taxon>Spermatophyta</taxon>
        <taxon>Magnoliopsida</taxon>
        <taxon>eudicotyledons</taxon>
        <taxon>Gunneridae</taxon>
        <taxon>Pentapetalae</taxon>
        <taxon>Caryophyllales</taxon>
        <taxon>Chenopodiaceae</taxon>
        <taxon>Chenopodioideae</taxon>
        <taxon>Atripliceae</taxon>
        <taxon>Chenopodium</taxon>
    </lineage>
</organism>
<keyword evidence="3" id="KW-1185">Reference proteome</keyword>
<dbReference type="Proteomes" id="UP000596660">
    <property type="component" value="Unplaced"/>
</dbReference>
<feature type="region of interest" description="Disordered" evidence="1">
    <location>
        <begin position="104"/>
        <end position="133"/>
    </location>
</feature>
<dbReference type="Gramene" id="AUR62012998-RA">
    <property type="protein sequence ID" value="AUR62012998-RA:cds"/>
    <property type="gene ID" value="AUR62012998"/>
</dbReference>
<reference evidence="2" key="1">
    <citation type="journal article" date="2017" name="Nature">
        <title>The genome of Chenopodium quinoa.</title>
        <authorList>
            <person name="Jarvis D.E."/>
            <person name="Ho Y.S."/>
            <person name="Lightfoot D.J."/>
            <person name="Schmoeckel S.M."/>
            <person name="Li B."/>
            <person name="Borm T.J.A."/>
            <person name="Ohyanagi H."/>
            <person name="Mineta K."/>
            <person name="Michell C.T."/>
            <person name="Saber N."/>
            <person name="Kharbatia N.M."/>
            <person name="Rupper R.R."/>
            <person name="Sharp A.R."/>
            <person name="Dally N."/>
            <person name="Boughton B.A."/>
            <person name="Woo Y.H."/>
            <person name="Gao G."/>
            <person name="Schijlen E.G.W.M."/>
            <person name="Guo X."/>
            <person name="Momin A.A."/>
            <person name="Negrao S."/>
            <person name="Al-Babili S."/>
            <person name="Gehring C."/>
            <person name="Roessner U."/>
            <person name="Jung C."/>
            <person name="Murphy K."/>
            <person name="Arold S.T."/>
            <person name="Gojobori T."/>
            <person name="van der Linden C.G."/>
            <person name="van Loo E.N."/>
            <person name="Jellen E.N."/>
            <person name="Maughan P.J."/>
            <person name="Tester M."/>
        </authorList>
    </citation>
    <scope>NUCLEOTIDE SEQUENCE [LARGE SCALE GENOMIC DNA]</scope>
    <source>
        <strain evidence="2">cv. PI 614886</strain>
    </source>
</reference>
<evidence type="ECO:0000313" key="2">
    <source>
        <dbReference type="EnsemblPlants" id="AUR62012998-RA:cds"/>
    </source>
</evidence>
<sequence>MALVMMKKLVTFPKKEVHSTKKTRSNNVIKIDKNTTLLEALVKGGYITSHKAEDGKVKMRILVNKHDLKQLLETMMNNENNGTSKVLLPKASPLPEVERRLRDLMKRKRATNAKGRQSSTNWRPALQSIPEEH</sequence>